<sequence>MPLKMLQIIAPTAAENNIKKLVSETSVISFYKGALLEDDHALYTLLTRAEDRQQLIDKLHDILQTSSKARINILPVDATLPTVESRISGDTREELYQKVGHGAQLNFTYLLLTFLSTIVCLIGLLQDNVAVVVGAMVIAPFLGPNLAFAFATSLGDKDLMKKSFICGTIGMSLAIIISAGVGALNGSVPTSVELISRTEVGISGVALAAASGVAGVLSLTTGLSMTLVGVMVAVALLPPAATFGYMLGASYMKEASGAFLLLSVNIVCVNLAGLLVFLGQGIQPRLWFERKMAKPFVLAGILVWSVALIVLVSFIGFYNLVDL</sequence>
<feature type="transmembrane region" description="Helical" evidence="1">
    <location>
        <begin position="107"/>
        <end position="125"/>
    </location>
</feature>
<evidence type="ECO:0000313" key="2">
    <source>
        <dbReference type="EMBL" id="MFC3053412.1"/>
    </source>
</evidence>
<proteinExistence type="predicted"/>
<gene>
    <name evidence="2" type="ORF">ACFOKA_16055</name>
</gene>
<dbReference type="Proteomes" id="UP001595444">
    <property type="component" value="Unassembled WGS sequence"/>
</dbReference>
<keyword evidence="3" id="KW-1185">Reference proteome</keyword>
<dbReference type="EMBL" id="JBHRSL010000027">
    <property type="protein sequence ID" value="MFC3053412.1"/>
    <property type="molecule type" value="Genomic_DNA"/>
</dbReference>
<comment type="caution">
    <text evidence="2">The sequence shown here is derived from an EMBL/GenBank/DDBJ whole genome shotgun (WGS) entry which is preliminary data.</text>
</comment>
<dbReference type="PANTHER" id="PTHR20992:SF9">
    <property type="entry name" value="AT15442P-RELATED"/>
    <property type="match status" value="1"/>
</dbReference>
<protein>
    <submittedName>
        <fullName evidence="2">TIGR00341 family protein</fullName>
    </submittedName>
</protein>
<dbReference type="PANTHER" id="PTHR20992">
    <property type="entry name" value="AT15442P-RELATED"/>
    <property type="match status" value="1"/>
</dbReference>
<organism evidence="2 3">
    <name type="scientific">Kordiimonas pumila</name>
    <dbReference type="NCBI Taxonomy" id="2161677"/>
    <lineage>
        <taxon>Bacteria</taxon>
        <taxon>Pseudomonadati</taxon>
        <taxon>Pseudomonadota</taxon>
        <taxon>Alphaproteobacteria</taxon>
        <taxon>Kordiimonadales</taxon>
        <taxon>Kordiimonadaceae</taxon>
        <taxon>Kordiimonas</taxon>
    </lineage>
</organism>
<feature type="transmembrane region" description="Helical" evidence="1">
    <location>
        <begin position="298"/>
        <end position="321"/>
    </location>
</feature>
<accession>A0ABV7D9X5</accession>
<feature type="transmembrane region" description="Helical" evidence="1">
    <location>
        <begin position="200"/>
        <end position="220"/>
    </location>
</feature>
<dbReference type="NCBIfam" id="TIGR00341">
    <property type="entry name" value="TIGR00341 family protein"/>
    <property type="match status" value="1"/>
</dbReference>
<dbReference type="Pfam" id="PF04087">
    <property type="entry name" value="DUF389"/>
    <property type="match status" value="1"/>
</dbReference>
<keyword evidence="1" id="KW-0472">Membrane</keyword>
<evidence type="ECO:0000313" key="3">
    <source>
        <dbReference type="Proteomes" id="UP001595444"/>
    </source>
</evidence>
<evidence type="ECO:0000256" key="1">
    <source>
        <dbReference type="SAM" id="Phobius"/>
    </source>
</evidence>
<feature type="transmembrane region" description="Helical" evidence="1">
    <location>
        <begin position="164"/>
        <end position="188"/>
    </location>
</feature>
<dbReference type="InterPro" id="IPR005240">
    <property type="entry name" value="DUF389"/>
</dbReference>
<reference evidence="3" key="1">
    <citation type="journal article" date="2019" name="Int. J. Syst. Evol. Microbiol.">
        <title>The Global Catalogue of Microorganisms (GCM) 10K type strain sequencing project: providing services to taxonomists for standard genome sequencing and annotation.</title>
        <authorList>
            <consortium name="The Broad Institute Genomics Platform"/>
            <consortium name="The Broad Institute Genome Sequencing Center for Infectious Disease"/>
            <person name="Wu L."/>
            <person name="Ma J."/>
        </authorList>
    </citation>
    <scope>NUCLEOTIDE SEQUENCE [LARGE SCALE GENOMIC DNA]</scope>
    <source>
        <strain evidence="3">KCTC 62164</strain>
    </source>
</reference>
<dbReference type="RefSeq" id="WP_194215633.1">
    <property type="nucleotide sequence ID" value="NZ_CP061205.1"/>
</dbReference>
<feature type="transmembrane region" description="Helical" evidence="1">
    <location>
        <begin position="259"/>
        <end position="278"/>
    </location>
</feature>
<feature type="transmembrane region" description="Helical" evidence="1">
    <location>
        <begin position="131"/>
        <end position="152"/>
    </location>
</feature>
<name>A0ABV7D9X5_9PROT</name>
<keyword evidence="1" id="KW-1133">Transmembrane helix</keyword>
<keyword evidence="1" id="KW-0812">Transmembrane</keyword>
<feature type="transmembrane region" description="Helical" evidence="1">
    <location>
        <begin position="227"/>
        <end position="247"/>
    </location>
</feature>